<evidence type="ECO:0000259" key="1">
    <source>
        <dbReference type="Pfam" id="PF26215"/>
    </source>
</evidence>
<evidence type="ECO:0000313" key="2">
    <source>
        <dbReference type="EMBL" id="KAJ7204189.1"/>
    </source>
</evidence>
<feature type="non-terminal residue" evidence="2">
    <location>
        <position position="58"/>
    </location>
</feature>
<name>A0AAD6VAH5_9AGAR</name>
<dbReference type="Pfam" id="PF26215">
    <property type="entry name" value="HTH_animal"/>
    <property type="match status" value="1"/>
</dbReference>
<sequence>LNAYLYIPWNSCHSTDSKRAWVKGELIRYVRICSKESDFAEMRTLFATRLSARGYPGR</sequence>
<dbReference type="Proteomes" id="UP001219525">
    <property type="component" value="Unassembled WGS sequence"/>
</dbReference>
<dbReference type="InterPro" id="IPR058912">
    <property type="entry name" value="HTH_animal"/>
</dbReference>
<organism evidence="2 3">
    <name type="scientific">Mycena pura</name>
    <dbReference type="NCBI Taxonomy" id="153505"/>
    <lineage>
        <taxon>Eukaryota</taxon>
        <taxon>Fungi</taxon>
        <taxon>Dikarya</taxon>
        <taxon>Basidiomycota</taxon>
        <taxon>Agaricomycotina</taxon>
        <taxon>Agaricomycetes</taxon>
        <taxon>Agaricomycetidae</taxon>
        <taxon>Agaricales</taxon>
        <taxon>Marasmiineae</taxon>
        <taxon>Mycenaceae</taxon>
        <taxon>Mycena</taxon>
    </lineage>
</organism>
<reference evidence="2" key="1">
    <citation type="submission" date="2023-03" db="EMBL/GenBank/DDBJ databases">
        <title>Massive genome expansion in bonnet fungi (Mycena s.s.) driven by repeated elements and novel gene families across ecological guilds.</title>
        <authorList>
            <consortium name="Lawrence Berkeley National Laboratory"/>
            <person name="Harder C.B."/>
            <person name="Miyauchi S."/>
            <person name="Viragh M."/>
            <person name="Kuo A."/>
            <person name="Thoen E."/>
            <person name="Andreopoulos B."/>
            <person name="Lu D."/>
            <person name="Skrede I."/>
            <person name="Drula E."/>
            <person name="Henrissat B."/>
            <person name="Morin E."/>
            <person name="Kohler A."/>
            <person name="Barry K."/>
            <person name="LaButti K."/>
            <person name="Morin E."/>
            <person name="Salamov A."/>
            <person name="Lipzen A."/>
            <person name="Mereny Z."/>
            <person name="Hegedus B."/>
            <person name="Baldrian P."/>
            <person name="Stursova M."/>
            <person name="Weitz H."/>
            <person name="Taylor A."/>
            <person name="Grigoriev I.V."/>
            <person name="Nagy L.G."/>
            <person name="Martin F."/>
            <person name="Kauserud H."/>
        </authorList>
    </citation>
    <scope>NUCLEOTIDE SEQUENCE</scope>
    <source>
        <strain evidence="2">9144</strain>
    </source>
</reference>
<feature type="domain" description="Helix-turn-helix" evidence="1">
    <location>
        <begin position="5"/>
        <end position="57"/>
    </location>
</feature>
<keyword evidence="3" id="KW-1185">Reference proteome</keyword>
<dbReference type="EMBL" id="JARJCW010000048">
    <property type="protein sequence ID" value="KAJ7204189.1"/>
    <property type="molecule type" value="Genomic_DNA"/>
</dbReference>
<protein>
    <recommendedName>
        <fullName evidence="1">Helix-turn-helix domain-containing protein</fullName>
    </recommendedName>
</protein>
<accession>A0AAD6VAH5</accession>
<gene>
    <name evidence="2" type="ORF">GGX14DRAFT_334284</name>
</gene>
<feature type="non-terminal residue" evidence="2">
    <location>
        <position position="1"/>
    </location>
</feature>
<dbReference type="AlphaFoldDB" id="A0AAD6VAH5"/>
<evidence type="ECO:0000313" key="3">
    <source>
        <dbReference type="Proteomes" id="UP001219525"/>
    </source>
</evidence>
<comment type="caution">
    <text evidence="2">The sequence shown here is derived from an EMBL/GenBank/DDBJ whole genome shotgun (WGS) entry which is preliminary data.</text>
</comment>
<proteinExistence type="predicted"/>